<dbReference type="CDD" id="cd06223">
    <property type="entry name" value="PRTases_typeI"/>
    <property type="match status" value="1"/>
</dbReference>
<keyword evidence="2" id="KW-0808">Transferase</keyword>
<proteinExistence type="predicted"/>
<feature type="domain" description="Phosphoribosyltransferase" evidence="1">
    <location>
        <begin position="26"/>
        <end position="163"/>
    </location>
</feature>
<gene>
    <name evidence="2" type="ORF">GU927_002035</name>
</gene>
<evidence type="ECO:0000313" key="3">
    <source>
        <dbReference type="Proteomes" id="UP000731907"/>
    </source>
</evidence>
<keyword evidence="3" id="KW-1185">Reference proteome</keyword>
<evidence type="ECO:0000259" key="1">
    <source>
        <dbReference type="Pfam" id="PF00156"/>
    </source>
</evidence>
<dbReference type="Gene3D" id="3.40.50.2020">
    <property type="match status" value="1"/>
</dbReference>
<protein>
    <submittedName>
        <fullName evidence="2">Phosphoribosyltransferase</fullName>
    </submittedName>
</protein>
<dbReference type="RefSeq" id="WP_161760657.1">
    <property type="nucleotide sequence ID" value="NZ_JAAATX020000001.1"/>
</dbReference>
<name>A0ABS6IZ45_9RHOB</name>
<organism evidence="2 3">
    <name type="scientific">Paragemmobacter amnigenus</name>
    <dbReference type="NCBI Taxonomy" id="2852097"/>
    <lineage>
        <taxon>Bacteria</taxon>
        <taxon>Pseudomonadati</taxon>
        <taxon>Pseudomonadota</taxon>
        <taxon>Alphaproteobacteria</taxon>
        <taxon>Rhodobacterales</taxon>
        <taxon>Paracoccaceae</taxon>
        <taxon>Paragemmobacter</taxon>
    </lineage>
</organism>
<dbReference type="Gene3D" id="3.30.1310.20">
    <property type="entry name" value="PRTase-like"/>
    <property type="match status" value="1"/>
</dbReference>
<reference evidence="2 3" key="1">
    <citation type="submission" date="2021-06" db="EMBL/GenBank/DDBJ databases">
        <title>Rhodobacteraceae bacterium strain HSP-20.</title>
        <authorList>
            <person name="Chen W.-M."/>
        </authorList>
    </citation>
    <scope>NUCLEOTIDE SEQUENCE [LARGE SCALE GENOMIC DNA]</scope>
    <source>
        <strain evidence="2 3">HSP-20</strain>
    </source>
</reference>
<evidence type="ECO:0000313" key="2">
    <source>
        <dbReference type="EMBL" id="MBU9696618.1"/>
    </source>
</evidence>
<comment type="caution">
    <text evidence="2">The sequence shown here is derived from an EMBL/GenBank/DDBJ whole genome shotgun (WGS) entry which is preliminary data.</text>
</comment>
<dbReference type="InterPro" id="IPR029057">
    <property type="entry name" value="PRTase-like"/>
</dbReference>
<accession>A0ABS6IZ45</accession>
<dbReference type="GO" id="GO:0016757">
    <property type="term" value="F:glycosyltransferase activity"/>
    <property type="evidence" value="ECO:0007669"/>
    <property type="project" value="UniProtKB-KW"/>
</dbReference>
<dbReference type="InterPro" id="IPR000836">
    <property type="entry name" value="PRTase_dom"/>
</dbReference>
<keyword evidence="2" id="KW-0328">Glycosyltransferase</keyword>
<dbReference type="Proteomes" id="UP000731907">
    <property type="component" value="Unassembled WGS sequence"/>
</dbReference>
<dbReference type="SUPFAM" id="SSF53271">
    <property type="entry name" value="PRTase-like"/>
    <property type="match status" value="1"/>
</dbReference>
<dbReference type="EMBL" id="JAAATX020000001">
    <property type="protein sequence ID" value="MBU9696618.1"/>
    <property type="molecule type" value="Genomic_DNA"/>
</dbReference>
<dbReference type="Pfam" id="PF00156">
    <property type="entry name" value="Pribosyltran"/>
    <property type="match status" value="1"/>
</dbReference>
<sequence length="218" mass="22856">MAHFRDRADAAKVLVSLLPAIVDRDWVIAGLARGGIPIAARIAEALGAPMEILIVRKVGVPGNAELALAAVTGPGPERMVVNETVRRFHRLSPDDVNRLSGPAVAEVSRRRKRWLGGAAELDLHRRRVLIVDDGMATGTTILAAIRVVRQLGAAQIGVAVPVALGSALHGLPADIAPVLCPHPADAASSVGEAYESFPQVADDEVPALIAKLKARAKS</sequence>